<sequence>MKKLLTYFILSIAINAYSQNSKISGYITLTDSNSDYKYLTVLLVSNDSIVTGAVPDENGHFEFVKKVIAGNYDLKIREIGVCDLEIKDISVINGEDKNLKISYPGECKYIKVKKPMCVYNHYDNIIPIVYGFPNKKMMKKAEQEKLFLGGCKICGCDPNYYCKTHKLEF</sequence>
<dbReference type="EMBL" id="CP028811">
    <property type="protein sequence ID" value="AWA31028.1"/>
    <property type="molecule type" value="Genomic_DNA"/>
</dbReference>
<proteinExistence type="predicted"/>
<evidence type="ECO:0000313" key="2">
    <source>
        <dbReference type="Proteomes" id="UP000244193"/>
    </source>
</evidence>
<evidence type="ECO:0008006" key="3">
    <source>
        <dbReference type="Google" id="ProtNLM"/>
    </source>
</evidence>
<dbReference type="RefSeq" id="WP_108372604.1">
    <property type="nucleotide sequence ID" value="NZ_CP028811.1"/>
</dbReference>
<organism evidence="1 2">
    <name type="scientific">Flavobacterium magnum</name>
    <dbReference type="NCBI Taxonomy" id="2162713"/>
    <lineage>
        <taxon>Bacteria</taxon>
        <taxon>Pseudomonadati</taxon>
        <taxon>Bacteroidota</taxon>
        <taxon>Flavobacteriia</taxon>
        <taxon>Flavobacteriales</taxon>
        <taxon>Flavobacteriaceae</taxon>
        <taxon>Flavobacterium</taxon>
    </lineage>
</organism>
<dbReference type="AlphaFoldDB" id="A0A2S0RII1"/>
<reference evidence="1 2" key="1">
    <citation type="submission" date="2018-04" db="EMBL/GenBank/DDBJ databases">
        <title>Genome sequencing of Flavobacterium sp. HYN0048.</title>
        <authorList>
            <person name="Yi H."/>
            <person name="Baek C."/>
        </authorList>
    </citation>
    <scope>NUCLEOTIDE SEQUENCE [LARGE SCALE GENOMIC DNA]</scope>
    <source>
        <strain evidence="1 2">HYN0048</strain>
    </source>
</reference>
<dbReference type="KEGG" id="fmg:HYN48_13575"/>
<name>A0A2S0RII1_9FLAO</name>
<dbReference type="SUPFAM" id="SSF49478">
    <property type="entry name" value="Cna protein B-type domain"/>
    <property type="match status" value="1"/>
</dbReference>
<dbReference type="OrthoDB" id="1373641at2"/>
<protein>
    <recommendedName>
        <fullName evidence="3">Carboxypeptidase regulatory-like domain-containing protein</fullName>
    </recommendedName>
</protein>
<keyword evidence="2" id="KW-1185">Reference proteome</keyword>
<dbReference type="Gene3D" id="2.60.40.1120">
    <property type="entry name" value="Carboxypeptidase-like, regulatory domain"/>
    <property type="match status" value="1"/>
</dbReference>
<accession>A0A2S0RII1</accession>
<dbReference type="Proteomes" id="UP000244193">
    <property type="component" value="Chromosome"/>
</dbReference>
<gene>
    <name evidence="1" type="ORF">HYN48_13575</name>
</gene>
<evidence type="ECO:0000313" key="1">
    <source>
        <dbReference type="EMBL" id="AWA31028.1"/>
    </source>
</evidence>